<proteinExistence type="predicted"/>
<dbReference type="EMBL" id="AEYP01049484">
    <property type="status" value="NOT_ANNOTATED_CDS"/>
    <property type="molecule type" value="Genomic_DNA"/>
</dbReference>
<dbReference type="InParanoid" id="M3Z5Q0"/>
<dbReference type="AlphaFoldDB" id="M3Z5Q0"/>
<dbReference type="HOGENOM" id="CLU_782943_0_0_1"/>
<name>M3Z5Q0_MUSPF</name>
<organism evidence="2">
    <name type="scientific">Mustela putorius furo</name>
    <name type="common">European domestic ferret</name>
    <name type="synonym">Mustela furo</name>
    <dbReference type="NCBI Taxonomy" id="9669"/>
    <lineage>
        <taxon>Eukaryota</taxon>
        <taxon>Metazoa</taxon>
        <taxon>Chordata</taxon>
        <taxon>Craniata</taxon>
        <taxon>Vertebrata</taxon>
        <taxon>Euteleostomi</taxon>
        <taxon>Mammalia</taxon>
        <taxon>Eutheria</taxon>
        <taxon>Laurasiatheria</taxon>
        <taxon>Carnivora</taxon>
        <taxon>Caniformia</taxon>
        <taxon>Musteloidea</taxon>
        <taxon>Mustelidae</taxon>
        <taxon>Mustelinae</taxon>
        <taxon>Mustela</taxon>
    </lineage>
</organism>
<protein>
    <submittedName>
        <fullName evidence="2">Uncharacterized protein</fullName>
    </submittedName>
</protein>
<feature type="region of interest" description="Disordered" evidence="1">
    <location>
        <begin position="58"/>
        <end position="102"/>
    </location>
</feature>
<evidence type="ECO:0000313" key="2">
    <source>
        <dbReference type="Ensembl" id="ENSMPUP00000018912.1"/>
    </source>
</evidence>
<sequence length="354" mass="36807">MEEQLPLAHYPLSWEILGTSNKGQLGTPDGRWGALGCVPGSGKDAVRIGLTAEGPCQQAGPGPCTGPLGDGRGTERPAAQQGRPGWVEAPVHGPARDGSGRTGMGLPIVPQFLARCPKSRVPVTKRNLPGAAPGLCGSWGPASGTSPISANSWLGPHVTPKGPSQGPHVQGVVKGDLVNQTPSGCTPKGGGCPCHGLRGAAPPPGCVLTVDLVQRDLPEDLQVGPVEHAAEDPLQAPVVGVQQRLRGHAVGHKPHAQEEEEEEDVLYLQGRSGEVSGHPLGLQSQPPREPGQPRYGQGLTMRSTMMILGPSCLWTAKMWMSRSVNTMKSTARTVRPASNIEGTILGEGVGWKGC</sequence>
<dbReference type="Ensembl" id="ENSMPUT00000019186.1">
    <property type="protein sequence ID" value="ENSMPUP00000018912.1"/>
    <property type="gene ID" value="ENSMPUG00000019034.1"/>
</dbReference>
<feature type="region of interest" description="Disordered" evidence="1">
    <location>
        <begin position="272"/>
        <end position="294"/>
    </location>
</feature>
<evidence type="ECO:0000256" key="1">
    <source>
        <dbReference type="SAM" id="MobiDB-lite"/>
    </source>
</evidence>
<reference evidence="2" key="1">
    <citation type="submission" date="2024-06" db="UniProtKB">
        <authorList>
            <consortium name="Ensembl"/>
        </authorList>
    </citation>
    <scope>IDENTIFICATION</scope>
</reference>
<accession>M3Z5Q0</accession>